<dbReference type="PROSITE" id="PS51462">
    <property type="entry name" value="NUDIX"/>
    <property type="match status" value="1"/>
</dbReference>
<dbReference type="InterPro" id="IPR015797">
    <property type="entry name" value="NUDIX_hydrolase-like_dom_sf"/>
</dbReference>
<proteinExistence type="predicted"/>
<gene>
    <name evidence="4" type="ORF">ACFOHJ_01035</name>
</gene>
<evidence type="ECO:0000256" key="2">
    <source>
        <dbReference type="ARBA" id="ARBA00022801"/>
    </source>
</evidence>
<dbReference type="PANTHER" id="PTHR21340:SF7">
    <property type="entry name" value="NUDIX HYDROLASE DOMAIN-CONTAINING PROTEIN"/>
    <property type="match status" value="1"/>
</dbReference>
<dbReference type="RefSeq" id="WP_378217586.1">
    <property type="nucleotide sequence ID" value="NZ_JBHRTK010000001.1"/>
</dbReference>
<dbReference type="SUPFAM" id="SSF55811">
    <property type="entry name" value="Nudix"/>
    <property type="match status" value="1"/>
</dbReference>
<feature type="domain" description="Nudix hydrolase" evidence="3">
    <location>
        <begin position="1"/>
        <end position="151"/>
    </location>
</feature>
<evidence type="ECO:0000313" key="5">
    <source>
        <dbReference type="Proteomes" id="UP001595583"/>
    </source>
</evidence>
<dbReference type="InterPro" id="IPR051325">
    <property type="entry name" value="Nudix_hydrolase_domain"/>
</dbReference>
<dbReference type="Gene3D" id="3.90.79.10">
    <property type="entry name" value="Nucleoside Triphosphate Pyrophosphohydrolase"/>
    <property type="match status" value="1"/>
</dbReference>
<organism evidence="4 5">
    <name type="scientific">Aquamicrobium soli</name>
    <dbReference type="NCBI Taxonomy" id="1811518"/>
    <lineage>
        <taxon>Bacteria</taxon>
        <taxon>Pseudomonadati</taxon>
        <taxon>Pseudomonadota</taxon>
        <taxon>Alphaproteobacteria</taxon>
        <taxon>Hyphomicrobiales</taxon>
        <taxon>Phyllobacteriaceae</taxon>
        <taxon>Aquamicrobium</taxon>
    </lineage>
</organism>
<keyword evidence="5" id="KW-1185">Reference proteome</keyword>
<name>A0ABV7K3H5_9HYPH</name>
<accession>A0ABV7K3H5</accession>
<dbReference type="Proteomes" id="UP001595583">
    <property type="component" value="Unassembled WGS sequence"/>
</dbReference>
<dbReference type="PROSITE" id="PS00893">
    <property type="entry name" value="NUDIX_BOX"/>
    <property type="match status" value="1"/>
</dbReference>
<reference evidence="5" key="1">
    <citation type="journal article" date="2019" name="Int. J. Syst. Evol. Microbiol.">
        <title>The Global Catalogue of Microorganisms (GCM) 10K type strain sequencing project: providing services to taxonomists for standard genome sequencing and annotation.</title>
        <authorList>
            <consortium name="The Broad Institute Genomics Platform"/>
            <consortium name="The Broad Institute Genome Sequencing Center for Infectious Disease"/>
            <person name="Wu L."/>
            <person name="Ma J."/>
        </authorList>
    </citation>
    <scope>NUCLEOTIDE SEQUENCE [LARGE SCALE GENOMIC DNA]</scope>
    <source>
        <strain evidence="5">KCTC 52165</strain>
    </source>
</reference>
<dbReference type="EMBL" id="JBHRTK010000001">
    <property type="protein sequence ID" value="MFC3204789.1"/>
    <property type="molecule type" value="Genomic_DNA"/>
</dbReference>
<dbReference type="CDD" id="cd04662">
    <property type="entry name" value="NUDIX_Hydrolase"/>
    <property type="match status" value="1"/>
</dbReference>
<sequence length="155" mass="16986">MSKRSAGLLIFRRKDGRLEVLLVHPGGPFWAKKDAGAWSIPKGLVDDGEDELAAARREVEEEIGTRICGRFERLGEYKQRGGKIVIAWSVEADADIDVSAIASNTFALEWPPRSGTMKEFPEVDRAGWFALAEANGKILEGQKAILSDFAAQVAD</sequence>
<dbReference type="InterPro" id="IPR020084">
    <property type="entry name" value="NUDIX_hydrolase_CS"/>
</dbReference>
<evidence type="ECO:0000256" key="1">
    <source>
        <dbReference type="ARBA" id="ARBA00001946"/>
    </source>
</evidence>
<dbReference type="PANTHER" id="PTHR21340">
    <property type="entry name" value="DIADENOSINE 5,5-P1,P4-TETRAPHOSPHATE PYROPHOSPHOHYDROLASE MUTT"/>
    <property type="match status" value="1"/>
</dbReference>
<protein>
    <submittedName>
        <fullName evidence="4">NUDIX domain-containing protein</fullName>
    </submittedName>
</protein>
<dbReference type="Pfam" id="PF00293">
    <property type="entry name" value="NUDIX"/>
    <property type="match status" value="1"/>
</dbReference>
<comment type="cofactor">
    <cofactor evidence="1">
        <name>Mg(2+)</name>
        <dbReference type="ChEBI" id="CHEBI:18420"/>
    </cofactor>
</comment>
<comment type="caution">
    <text evidence="4">The sequence shown here is derived from an EMBL/GenBank/DDBJ whole genome shotgun (WGS) entry which is preliminary data.</text>
</comment>
<evidence type="ECO:0000259" key="3">
    <source>
        <dbReference type="PROSITE" id="PS51462"/>
    </source>
</evidence>
<keyword evidence="2" id="KW-0378">Hydrolase</keyword>
<evidence type="ECO:0000313" key="4">
    <source>
        <dbReference type="EMBL" id="MFC3204789.1"/>
    </source>
</evidence>
<dbReference type="InterPro" id="IPR000086">
    <property type="entry name" value="NUDIX_hydrolase_dom"/>
</dbReference>